<sequence length="146" mass="16683">MKKRKYDDDYIKYGFTCIGDQECPKSQCVICGDVLANSSLKPSLLWRHLETRHPEQLDKPVDFFKQKLANWKSDITSFVSKASTDNENTFEMSYQVSYRVAKASEAHTIAECLIGPCIKDVVHSLDIVYCMLREKAAKRIDVVPLS</sequence>
<feature type="non-terminal residue" evidence="1">
    <location>
        <position position="146"/>
    </location>
</feature>
<dbReference type="AlphaFoldDB" id="A0A9D4AU54"/>
<dbReference type="PANTHER" id="PTHR45913:SF19">
    <property type="entry name" value="LOW QUALITY PROTEIN: ZINC FINGER BED DOMAIN-CONTAINING PROTEIN 5-LIKE"/>
    <property type="match status" value="1"/>
</dbReference>
<reference evidence="1" key="1">
    <citation type="submission" date="2021-09" db="EMBL/GenBank/DDBJ databases">
        <title>The genome of Mauremys mutica provides insights into the evolution of semi-aquatic lifestyle.</title>
        <authorList>
            <person name="Gong S."/>
            <person name="Gao Y."/>
        </authorList>
    </citation>
    <scope>NUCLEOTIDE SEQUENCE</scope>
    <source>
        <strain evidence="1">MM-2020</strain>
        <tissue evidence="1">Muscle</tissue>
    </source>
</reference>
<gene>
    <name evidence="1" type="ORF">KIL84_013235</name>
</gene>
<proteinExistence type="predicted"/>
<evidence type="ECO:0000313" key="1">
    <source>
        <dbReference type="EMBL" id="KAH1168645.1"/>
    </source>
</evidence>
<name>A0A9D4AU54_9SAUR</name>
<dbReference type="PANTHER" id="PTHR45913">
    <property type="entry name" value="EPM2A-INTERACTING PROTEIN 1"/>
    <property type="match status" value="1"/>
</dbReference>
<organism evidence="1 2">
    <name type="scientific">Mauremys mutica</name>
    <name type="common">yellowpond turtle</name>
    <dbReference type="NCBI Taxonomy" id="74926"/>
    <lineage>
        <taxon>Eukaryota</taxon>
        <taxon>Metazoa</taxon>
        <taxon>Chordata</taxon>
        <taxon>Craniata</taxon>
        <taxon>Vertebrata</taxon>
        <taxon>Euteleostomi</taxon>
        <taxon>Archelosauria</taxon>
        <taxon>Testudinata</taxon>
        <taxon>Testudines</taxon>
        <taxon>Cryptodira</taxon>
        <taxon>Durocryptodira</taxon>
        <taxon>Testudinoidea</taxon>
        <taxon>Geoemydidae</taxon>
        <taxon>Geoemydinae</taxon>
        <taxon>Mauremys</taxon>
    </lineage>
</organism>
<dbReference type="Proteomes" id="UP000827986">
    <property type="component" value="Unassembled WGS sequence"/>
</dbReference>
<dbReference type="EMBL" id="JAHDVG010000485">
    <property type="protein sequence ID" value="KAH1168645.1"/>
    <property type="molecule type" value="Genomic_DNA"/>
</dbReference>
<comment type="caution">
    <text evidence="1">The sequence shown here is derived from an EMBL/GenBank/DDBJ whole genome shotgun (WGS) entry which is preliminary data.</text>
</comment>
<keyword evidence="2" id="KW-1185">Reference proteome</keyword>
<protein>
    <submittedName>
        <fullName evidence="1">Uncharacterized protein</fullName>
    </submittedName>
</protein>
<evidence type="ECO:0000313" key="2">
    <source>
        <dbReference type="Proteomes" id="UP000827986"/>
    </source>
</evidence>
<accession>A0A9D4AU54</accession>